<evidence type="ECO:0000256" key="5">
    <source>
        <dbReference type="SAM" id="MobiDB-lite"/>
    </source>
</evidence>
<dbReference type="PANTHER" id="PTHR46052">
    <property type="entry name" value="PHOSDUCIN-LIKE PROTEIN"/>
    <property type="match status" value="1"/>
</dbReference>
<dbReference type="InterPro" id="IPR024253">
    <property type="entry name" value="Phosducin_thioredoxin-like_dom"/>
</dbReference>
<organism evidence="7 8">
    <name type="scientific">Aphanomyces invadans</name>
    <dbReference type="NCBI Taxonomy" id="157072"/>
    <lineage>
        <taxon>Eukaryota</taxon>
        <taxon>Sar</taxon>
        <taxon>Stramenopiles</taxon>
        <taxon>Oomycota</taxon>
        <taxon>Saprolegniomycetes</taxon>
        <taxon>Saprolegniales</taxon>
        <taxon>Verrucalvaceae</taxon>
        <taxon>Aphanomyces</taxon>
    </lineage>
</organism>
<proteinExistence type="inferred from homology"/>
<dbReference type="PANTHER" id="PTHR46052:SF1">
    <property type="entry name" value="PHOSDUCIN-LIKE PROTEIN"/>
    <property type="match status" value="1"/>
</dbReference>
<dbReference type="EMBL" id="QUSY01000172">
    <property type="protein sequence ID" value="RHY31940.1"/>
    <property type="molecule type" value="Genomic_DNA"/>
</dbReference>
<evidence type="ECO:0000313" key="7">
    <source>
        <dbReference type="EMBL" id="RHY31940.1"/>
    </source>
</evidence>
<evidence type="ECO:0000313" key="8">
    <source>
        <dbReference type="Proteomes" id="UP000285060"/>
    </source>
</evidence>
<name>A0A418B1N9_9STRA</name>
<keyword evidence="3 4" id="KW-0342">GTP-binding</keyword>
<reference evidence="7 8" key="1">
    <citation type="submission" date="2018-08" db="EMBL/GenBank/DDBJ databases">
        <title>Aphanomyces genome sequencing and annotation.</title>
        <authorList>
            <person name="Minardi D."/>
            <person name="Oidtmann B."/>
            <person name="Van Der Giezen M."/>
            <person name="Studholme D.J."/>
        </authorList>
    </citation>
    <scope>NUCLEOTIDE SEQUENCE [LARGE SCALE GENOMIC DNA]</scope>
    <source>
        <strain evidence="7 8">NJM0002</strain>
    </source>
</reference>
<evidence type="ECO:0000256" key="2">
    <source>
        <dbReference type="ARBA" id="ARBA00022741"/>
    </source>
</evidence>
<comment type="similarity">
    <text evidence="1">Belongs to the phosducin family.</text>
</comment>
<dbReference type="InterPro" id="IPR006689">
    <property type="entry name" value="Small_GTPase_ARF/SAR"/>
</dbReference>
<dbReference type="InterPro" id="IPR023196">
    <property type="entry name" value="Phosducin_N_dom_sf"/>
</dbReference>
<dbReference type="InterPro" id="IPR027417">
    <property type="entry name" value="P-loop_NTPase"/>
</dbReference>
<dbReference type="Gene3D" id="1.10.168.10">
    <property type="entry name" value="Phosducin, domain 2"/>
    <property type="match status" value="1"/>
</dbReference>
<dbReference type="InterPro" id="IPR036249">
    <property type="entry name" value="Thioredoxin-like_sf"/>
</dbReference>
<comment type="caution">
    <text evidence="7">The sequence shown here is derived from an EMBL/GenBank/DDBJ whole genome shotgun (WGS) entry which is preliminary data.</text>
</comment>
<evidence type="ECO:0000259" key="6">
    <source>
        <dbReference type="Pfam" id="PF02114"/>
    </source>
</evidence>
<dbReference type="Proteomes" id="UP000285060">
    <property type="component" value="Unassembled WGS sequence"/>
</dbReference>
<dbReference type="GO" id="GO:0005525">
    <property type="term" value="F:GTP binding"/>
    <property type="evidence" value="ECO:0007669"/>
    <property type="project" value="UniProtKB-KW"/>
</dbReference>
<feature type="region of interest" description="Disordered" evidence="5">
    <location>
        <begin position="73"/>
        <end position="128"/>
    </location>
</feature>
<dbReference type="Pfam" id="PF02114">
    <property type="entry name" value="Phosducin"/>
    <property type="match status" value="1"/>
</dbReference>
<evidence type="ECO:0000256" key="3">
    <source>
        <dbReference type="ARBA" id="ARBA00023134"/>
    </source>
</evidence>
<dbReference type="Gene3D" id="3.40.50.300">
    <property type="entry name" value="P-loop containing nucleotide triphosphate hydrolases"/>
    <property type="match status" value="1"/>
</dbReference>
<feature type="binding site" evidence="4">
    <location>
        <begin position="18"/>
        <end position="21"/>
    </location>
    <ligand>
        <name>GTP</name>
        <dbReference type="ChEBI" id="CHEBI:37565"/>
    </ligand>
</feature>
<evidence type="ECO:0000256" key="1">
    <source>
        <dbReference type="ARBA" id="ARBA00009686"/>
    </source>
</evidence>
<accession>A0A418B1N9</accession>
<dbReference type="Pfam" id="PF00025">
    <property type="entry name" value="Arf"/>
    <property type="match status" value="1"/>
</dbReference>
<dbReference type="InterPro" id="IPR051499">
    <property type="entry name" value="Phosducin-like_reg"/>
</dbReference>
<dbReference type="VEuPathDB" id="FungiDB:H310_04179"/>
<feature type="domain" description="Phosducin" evidence="6">
    <location>
        <begin position="123"/>
        <end position="259"/>
    </location>
</feature>
<keyword evidence="8" id="KW-1185">Reference proteome</keyword>
<feature type="compositionally biased region" description="Basic and acidic residues" evidence="5">
    <location>
        <begin position="73"/>
        <end position="84"/>
    </location>
</feature>
<gene>
    <name evidence="7" type="ORF">DYB32_003013</name>
</gene>
<dbReference type="SUPFAM" id="SSF52833">
    <property type="entry name" value="Thioredoxin-like"/>
    <property type="match status" value="1"/>
</dbReference>
<protein>
    <recommendedName>
        <fullName evidence="6">Phosducin domain-containing protein</fullName>
    </recommendedName>
</protein>
<dbReference type="SUPFAM" id="SSF52540">
    <property type="entry name" value="P-loop containing nucleoside triphosphate hydrolases"/>
    <property type="match status" value="1"/>
</dbReference>
<dbReference type="AlphaFoldDB" id="A0A418B1N9"/>
<sequence>MERFYRELATTPLLVLANKIDLEPHISEPELIRELNLDYIVDNPWLVIPISALRLVNIDQVIQWLMKQSGKDRDADELGGKVDSDSEASDNEESLPASVHDPYGPWQEQQDVSKQGKRRQFKKSTFTGPKGVLNDYKAYKQAKAEERAQEVAVREMVLARIAKGYVRPSDSAPPAPEHSNGCCNALQNNVHDSDDDLLDEFEDDALLQKYCAKRVAEIQSAVHAGAPTFGTVKYCSAFDFVDLVDAADPRTPVVVHMSDEVSMLIDFVVDR</sequence>
<keyword evidence="2 4" id="KW-0547">Nucleotide-binding</keyword>
<dbReference type="GO" id="GO:0003924">
    <property type="term" value="F:GTPase activity"/>
    <property type="evidence" value="ECO:0007669"/>
    <property type="project" value="InterPro"/>
</dbReference>
<evidence type="ECO:0000256" key="4">
    <source>
        <dbReference type="PIRSR" id="PIRSR606689-1"/>
    </source>
</evidence>